<dbReference type="PRINTS" id="PR00019">
    <property type="entry name" value="LEURICHRPT"/>
</dbReference>
<name>A0A0L7LNZ5_OPEBR</name>
<sequence>METQMEISGNPFDNLKNLYQSMPSLIKLDLSFNIIYFIQPGSLLQVGGLRKLTLSGNHLQTLQFGVFDGVKALDFLNLSSNALQRFDVNEIVKLSIGDKENKIRVNDNVNGNNSNMKSDDIRSETKITLKEEINTLRGEFIKAFQKSYPFQLAQETKDDKVVYIIAAGLDLVLIIILYSTKYTKGFCQFAELPRLGDACVATLTCDHVLNVPITSWDCIRTVEDVYDTDYYGYRRNRHQRVNYATNYKLYVTVTEVDDQNDVFENVADKMNNIITFQMIDGNMLALPQKVYQLTEANKIVISNNHLSAVDLNRFVALTKLTIINFSNNTISNLEMASQARSMPSRSIKTVDLSQNILKTIPNTCFSLFPELQHLNLSHNLIRSFDILTFEGVMELKMLDISHNMLFEIGNSFTRFKDLNELYLQNNKLDSLLDYNLNTLLHLEKLNLSSNVIDKFETNAFKSLVKLEYLDLGYNKIELIPKKIFETNINLHSLIISNNKVSHIENGAFDGKNITEFNVQDNNLTGSIEQDTFKGVYVTELDLSDGKITSLGNETFKYMCNDLKSLNISYNLINSISNSAFNCLELLTTLDLSNNHLEQLHFETSNLTRLTMLYVRNNKIKKINKGMFENLVSLKSLDLSNNEITEIELQTFARLENIDSLSVTHNPFLNILENNTFNGMIALKSVDLTFSRTTSYQNGSFSGLPALKYVNASFGQLSSIAYNAFIQTGSIEKLDFSHNLLDTFHINTSSIPKIEELYLNDNALRHITNDTFSGLKLLRMLNLVNNNIQRIEANALKNIEQLSHLYLSSNMQMEIIGNPFDNLKNLYQVNLDSVKTGFSFQNGSIEIENLDLHSCGISDINKLFIFNVGDLRVLDLRDNEIVKIDKFSFQSMPFLINLDLSLNRIDFIQPGSFLNVGGLRKLTLYGNNLQSLQFGIFDGIKALNFVNLSSNALQSFDAKLLPVASTIALDNNNIGNLSFEDFFESEVVKLSIGGNRISCKALAELKTSKYSKKFKEVIATATLNFHSENVDGITCESVSKGNRIILPVANNTSYDIGPMFIQFTNAIEKLRSSIEIVGNNTSPEKSYQIKPDLTKIFNSIQALVEISNKTQIKTADYMEQIENITNATQIHLEDTKEQIINLTDKTIDLQVNHDVYDNNNNRKSDDIRSAIKLMLKEEIDTIRGEFEKTYVKRDPIQQAQASEKEIKDDKVLYFIAAGLGIFMIWPIVVGLGRPIIVSFTLG</sequence>
<keyword evidence="2" id="KW-0732">Signal</keyword>
<protein>
    <submittedName>
        <fullName evidence="5">Tartan/capricious-like protein</fullName>
    </submittedName>
</protein>
<dbReference type="SUPFAM" id="SSF52058">
    <property type="entry name" value="L domain-like"/>
    <property type="match status" value="3"/>
</dbReference>
<keyword evidence="1" id="KW-0433">Leucine-rich repeat</keyword>
<dbReference type="AlphaFoldDB" id="A0A0L7LNZ5"/>
<comment type="caution">
    <text evidence="5">The sequence shown here is derived from an EMBL/GenBank/DDBJ whole genome shotgun (WGS) entry which is preliminary data.</text>
</comment>
<dbReference type="SMART" id="SM00365">
    <property type="entry name" value="LRR_SD22"/>
    <property type="match status" value="10"/>
</dbReference>
<dbReference type="PROSITE" id="PS51450">
    <property type="entry name" value="LRR"/>
    <property type="match status" value="7"/>
</dbReference>
<accession>A0A0L7LNZ5</accession>
<feature type="transmembrane region" description="Helical" evidence="4">
    <location>
        <begin position="1210"/>
        <end position="1231"/>
    </location>
</feature>
<reference evidence="5 6" key="1">
    <citation type="journal article" date="2015" name="Genome Biol. Evol.">
        <title>The genome of winter moth (Operophtera brumata) provides a genomic perspective on sexual dimorphism and phenology.</title>
        <authorList>
            <person name="Derks M.F."/>
            <person name="Smit S."/>
            <person name="Salis L."/>
            <person name="Schijlen E."/>
            <person name="Bossers A."/>
            <person name="Mateman C."/>
            <person name="Pijl A.S."/>
            <person name="de Ridder D."/>
            <person name="Groenen M.A."/>
            <person name="Visser M.E."/>
            <person name="Megens H.J."/>
        </authorList>
    </citation>
    <scope>NUCLEOTIDE SEQUENCE [LARGE SCALE GENOMIC DNA]</scope>
    <source>
        <strain evidence="5">WM2013NL</strain>
        <tissue evidence="5">Head and thorax</tissue>
    </source>
</reference>
<dbReference type="PANTHER" id="PTHR24369:SF210">
    <property type="entry name" value="CHAOPTIN-RELATED"/>
    <property type="match status" value="1"/>
</dbReference>
<dbReference type="Proteomes" id="UP000037510">
    <property type="component" value="Unassembled WGS sequence"/>
</dbReference>
<evidence type="ECO:0000256" key="4">
    <source>
        <dbReference type="SAM" id="Phobius"/>
    </source>
</evidence>
<dbReference type="InterPro" id="IPR032675">
    <property type="entry name" value="LRR_dom_sf"/>
</dbReference>
<evidence type="ECO:0000256" key="3">
    <source>
        <dbReference type="ARBA" id="ARBA00022737"/>
    </source>
</evidence>
<dbReference type="PANTHER" id="PTHR24369">
    <property type="entry name" value="ANTIGEN BSP, PUTATIVE-RELATED"/>
    <property type="match status" value="1"/>
</dbReference>
<evidence type="ECO:0000256" key="2">
    <source>
        <dbReference type="ARBA" id="ARBA00022729"/>
    </source>
</evidence>
<keyword evidence="4" id="KW-0812">Transmembrane</keyword>
<dbReference type="GO" id="GO:0005886">
    <property type="term" value="C:plasma membrane"/>
    <property type="evidence" value="ECO:0007669"/>
    <property type="project" value="TreeGrafter"/>
</dbReference>
<dbReference type="InterPro" id="IPR050541">
    <property type="entry name" value="LRR_TM_domain-containing"/>
</dbReference>
<keyword evidence="3" id="KW-0677">Repeat</keyword>
<evidence type="ECO:0000313" key="5">
    <source>
        <dbReference type="EMBL" id="KOB77157.1"/>
    </source>
</evidence>
<evidence type="ECO:0000256" key="1">
    <source>
        <dbReference type="ARBA" id="ARBA00022614"/>
    </source>
</evidence>
<dbReference type="Pfam" id="PF13855">
    <property type="entry name" value="LRR_8"/>
    <property type="match status" value="8"/>
</dbReference>
<evidence type="ECO:0000313" key="6">
    <source>
        <dbReference type="Proteomes" id="UP000037510"/>
    </source>
</evidence>
<dbReference type="STRING" id="104452.A0A0L7LNZ5"/>
<dbReference type="EMBL" id="JTDY01000441">
    <property type="protein sequence ID" value="KOB77157.1"/>
    <property type="molecule type" value="Genomic_DNA"/>
</dbReference>
<gene>
    <name evidence="5" type="ORF">OBRU01_04699</name>
</gene>
<organism evidence="5 6">
    <name type="scientific">Operophtera brumata</name>
    <name type="common">Winter moth</name>
    <name type="synonym">Phalaena brumata</name>
    <dbReference type="NCBI Taxonomy" id="104452"/>
    <lineage>
        <taxon>Eukaryota</taxon>
        <taxon>Metazoa</taxon>
        <taxon>Ecdysozoa</taxon>
        <taxon>Arthropoda</taxon>
        <taxon>Hexapoda</taxon>
        <taxon>Insecta</taxon>
        <taxon>Pterygota</taxon>
        <taxon>Neoptera</taxon>
        <taxon>Endopterygota</taxon>
        <taxon>Lepidoptera</taxon>
        <taxon>Glossata</taxon>
        <taxon>Ditrysia</taxon>
        <taxon>Geometroidea</taxon>
        <taxon>Geometridae</taxon>
        <taxon>Larentiinae</taxon>
        <taxon>Operophtera</taxon>
    </lineage>
</organism>
<dbReference type="InterPro" id="IPR003591">
    <property type="entry name" value="Leu-rich_rpt_typical-subtyp"/>
</dbReference>
<keyword evidence="4" id="KW-0472">Membrane</keyword>
<dbReference type="SMART" id="SM00369">
    <property type="entry name" value="LRR_TYP"/>
    <property type="match status" value="18"/>
</dbReference>
<dbReference type="InterPro" id="IPR001611">
    <property type="entry name" value="Leu-rich_rpt"/>
</dbReference>
<proteinExistence type="predicted"/>
<feature type="transmembrane region" description="Helical" evidence="4">
    <location>
        <begin position="161"/>
        <end position="179"/>
    </location>
</feature>
<keyword evidence="6" id="KW-1185">Reference proteome</keyword>
<dbReference type="Gene3D" id="3.80.10.10">
    <property type="entry name" value="Ribonuclease Inhibitor"/>
    <property type="match status" value="6"/>
</dbReference>
<keyword evidence="4" id="KW-1133">Transmembrane helix</keyword>